<dbReference type="PANTHER" id="PTHR43591:SF109">
    <property type="entry name" value="METHYLTRANSFERASE TYPE 11 DOMAIN-CONTAINING PROTEIN"/>
    <property type="match status" value="1"/>
</dbReference>
<name>A0A813DYV6_POLGL</name>
<dbReference type="EMBL" id="CAJNNV010005804">
    <property type="protein sequence ID" value="CAE8592667.1"/>
    <property type="molecule type" value="Genomic_DNA"/>
</dbReference>
<dbReference type="Gene3D" id="3.40.50.150">
    <property type="entry name" value="Vaccinia Virus protein VP39"/>
    <property type="match status" value="1"/>
</dbReference>
<gene>
    <name evidence="2" type="ORF">PGLA1383_LOCUS11304</name>
</gene>
<protein>
    <recommendedName>
        <fullName evidence="1">Methyltransferase type 12 domain-containing protein</fullName>
    </recommendedName>
</protein>
<feature type="domain" description="Methyltransferase type 12" evidence="1">
    <location>
        <begin position="286"/>
        <end position="389"/>
    </location>
</feature>
<dbReference type="OrthoDB" id="442182at2759"/>
<proteinExistence type="predicted"/>
<evidence type="ECO:0000259" key="1">
    <source>
        <dbReference type="Pfam" id="PF08242"/>
    </source>
</evidence>
<feature type="non-terminal residue" evidence="2">
    <location>
        <position position="456"/>
    </location>
</feature>
<feature type="non-terminal residue" evidence="2">
    <location>
        <position position="1"/>
    </location>
</feature>
<dbReference type="InterPro" id="IPR029063">
    <property type="entry name" value="SAM-dependent_MTases_sf"/>
</dbReference>
<dbReference type="PANTHER" id="PTHR43591">
    <property type="entry name" value="METHYLTRANSFERASE"/>
    <property type="match status" value="1"/>
</dbReference>
<dbReference type="AlphaFoldDB" id="A0A813DYV6"/>
<sequence>ESLARRWLGPEGPTSPLASVDAVSVPLPECVRALLMNSMAFCHLGLERLLMSWRANLCAALREVVVAAGKRAAKKSGNGGGAEEEGQEDVLTRQLDDAAALACHLHFAGYCVPLRATESGDSSEVLACQEARQALLSTKLPELSGWAGGAALLLTAMYENPAERLESDAETLAFLRRRAPCCPAVAMLLDRCLKYPREEAASVPSLELLATAPATGPDDSTAIQSEIVSETPCRAFYDSIAYPPWLYAVESAGMLPSTPCQRWRRYFPWWRGSDVDESGRVPRVLIAGCGSGHQVALELRSYSGCQVVALDVSPLSLARAKRKMRAVLTSSEFGRVRFILGDIMDIDANSALVGGGFDLVVCGGVLMCLKDPDAGLARLAACMLPGGALHLATYSRYSNESWRAPVVAYLCSAPASRHLYESCDAPPMEAKVLREPSQAELQAIRTEVLALPSGHE</sequence>
<dbReference type="Pfam" id="PF08242">
    <property type="entry name" value="Methyltransf_12"/>
    <property type="match status" value="1"/>
</dbReference>
<dbReference type="CDD" id="cd02440">
    <property type="entry name" value="AdoMet_MTases"/>
    <property type="match status" value="1"/>
</dbReference>
<accession>A0A813DYV6</accession>
<evidence type="ECO:0000313" key="2">
    <source>
        <dbReference type="EMBL" id="CAE8592667.1"/>
    </source>
</evidence>
<dbReference type="SUPFAM" id="SSF53335">
    <property type="entry name" value="S-adenosyl-L-methionine-dependent methyltransferases"/>
    <property type="match status" value="1"/>
</dbReference>
<dbReference type="Proteomes" id="UP000654075">
    <property type="component" value="Unassembled WGS sequence"/>
</dbReference>
<evidence type="ECO:0000313" key="3">
    <source>
        <dbReference type="Proteomes" id="UP000654075"/>
    </source>
</evidence>
<dbReference type="InterPro" id="IPR013217">
    <property type="entry name" value="Methyltransf_12"/>
</dbReference>
<organism evidence="2 3">
    <name type="scientific">Polarella glacialis</name>
    <name type="common">Dinoflagellate</name>
    <dbReference type="NCBI Taxonomy" id="89957"/>
    <lineage>
        <taxon>Eukaryota</taxon>
        <taxon>Sar</taxon>
        <taxon>Alveolata</taxon>
        <taxon>Dinophyceae</taxon>
        <taxon>Suessiales</taxon>
        <taxon>Suessiaceae</taxon>
        <taxon>Polarella</taxon>
    </lineage>
</organism>
<reference evidence="2" key="1">
    <citation type="submission" date="2021-02" db="EMBL/GenBank/DDBJ databases">
        <authorList>
            <person name="Dougan E. K."/>
            <person name="Rhodes N."/>
            <person name="Thang M."/>
            <person name="Chan C."/>
        </authorList>
    </citation>
    <scope>NUCLEOTIDE SEQUENCE</scope>
</reference>
<comment type="caution">
    <text evidence="2">The sequence shown here is derived from an EMBL/GenBank/DDBJ whole genome shotgun (WGS) entry which is preliminary data.</text>
</comment>
<keyword evidence="3" id="KW-1185">Reference proteome</keyword>